<feature type="transmembrane region" description="Helical" evidence="8">
    <location>
        <begin position="956"/>
        <end position="978"/>
    </location>
</feature>
<keyword evidence="7 8" id="KW-0472">Membrane</keyword>
<dbReference type="Pfam" id="PF00005">
    <property type="entry name" value="ABC_tran"/>
    <property type="match status" value="1"/>
</dbReference>
<proteinExistence type="predicted"/>
<dbReference type="FunFam" id="1.20.1560.10:FF:000026">
    <property type="entry name" value="Multidrug resistance-associated protein lethal(2)03659"/>
    <property type="match status" value="1"/>
</dbReference>
<evidence type="ECO:0000256" key="8">
    <source>
        <dbReference type="SAM" id="Phobius"/>
    </source>
</evidence>
<keyword evidence="4" id="KW-0547">Nucleotide-binding</keyword>
<feature type="transmembrane region" description="Helical" evidence="8">
    <location>
        <begin position="231"/>
        <end position="251"/>
    </location>
</feature>
<dbReference type="Gene3D" id="3.40.50.300">
    <property type="entry name" value="P-loop containing nucleotide triphosphate hydrolases"/>
    <property type="match status" value="1"/>
</dbReference>
<keyword evidence="12" id="KW-1185">Reference proteome</keyword>
<dbReference type="GO" id="GO:0005524">
    <property type="term" value="F:ATP binding"/>
    <property type="evidence" value="ECO:0007669"/>
    <property type="project" value="UniProtKB-KW"/>
</dbReference>
<dbReference type="InterPro" id="IPR011527">
    <property type="entry name" value="ABC1_TM_dom"/>
</dbReference>
<dbReference type="PROSITE" id="PS50893">
    <property type="entry name" value="ABC_TRANSPORTER_2"/>
    <property type="match status" value="1"/>
</dbReference>
<dbReference type="AlphaFoldDB" id="E2AHJ1"/>
<keyword evidence="1" id="KW-0813">Transport</keyword>
<dbReference type="PROSITE" id="PS50929">
    <property type="entry name" value="ABC_TM1F"/>
    <property type="match status" value="2"/>
</dbReference>
<dbReference type="Gene3D" id="1.20.1560.10">
    <property type="entry name" value="ABC transporter type 1, transmembrane domain"/>
    <property type="match status" value="2"/>
</dbReference>
<dbReference type="InterPro" id="IPR003439">
    <property type="entry name" value="ABC_transporter-like_ATP-bd"/>
</dbReference>
<evidence type="ECO:0000256" key="1">
    <source>
        <dbReference type="ARBA" id="ARBA00022448"/>
    </source>
</evidence>
<dbReference type="GO" id="GO:0016887">
    <property type="term" value="F:ATP hydrolysis activity"/>
    <property type="evidence" value="ECO:0007669"/>
    <property type="project" value="InterPro"/>
</dbReference>
<feature type="transmembrane region" description="Helical" evidence="8">
    <location>
        <begin position="14"/>
        <end position="33"/>
    </location>
</feature>
<dbReference type="InterPro" id="IPR036640">
    <property type="entry name" value="ABC1_TM_sf"/>
</dbReference>
<dbReference type="Proteomes" id="UP000000311">
    <property type="component" value="Unassembled WGS sequence"/>
</dbReference>
<evidence type="ECO:0000259" key="10">
    <source>
        <dbReference type="PROSITE" id="PS50929"/>
    </source>
</evidence>
<reference evidence="11 12" key="1">
    <citation type="journal article" date="2010" name="Science">
        <title>Genomic comparison of the ants Camponotus floridanus and Harpegnathos saltator.</title>
        <authorList>
            <person name="Bonasio R."/>
            <person name="Zhang G."/>
            <person name="Ye C."/>
            <person name="Mutti N.S."/>
            <person name="Fang X."/>
            <person name="Qin N."/>
            <person name="Donahue G."/>
            <person name="Yang P."/>
            <person name="Li Q."/>
            <person name="Li C."/>
            <person name="Zhang P."/>
            <person name="Huang Z."/>
            <person name="Berger S.L."/>
            <person name="Reinberg D."/>
            <person name="Wang J."/>
            <person name="Liebig J."/>
        </authorList>
    </citation>
    <scope>NUCLEOTIDE SEQUENCE [LARGE SCALE GENOMIC DNA]</scope>
    <source>
        <strain evidence="12">C129</strain>
    </source>
</reference>
<feature type="domain" description="ABC transporter" evidence="9">
    <location>
        <begin position="343"/>
        <end position="566"/>
    </location>
</feature>
<organism evidence="12">
    <name type="scientific">Camponotus floridanus</name>
    <name type="common">Florida carpenter ant</name>
    <dbReference type="NCBI Taxonomy" id="104421"/>
    <lineage>
        <taxon>Eukaryota</taxon>
        <taxon>Metazoa</taxon>
        <taxon>Ecdysozoa</taxon>
        <taxon>Arthropoda</taxon>
        <taxon>Hexapoda</taxon>
        <taxon>Insecta</taxon>
        <taxon>Pterygota</taxon>
        <taxon>Neoptera</taxon>
        <taxon>Endopterygota</taxon>
        <taxon>Hymenoptera</taxon>
        <taxon>Apocrita</taxon>
        <taxon>Aculeata</taxon>
        <taxon>Formicoidea</taxon>
        <taxon>Formicidae</taxon>
        <taxon>Formicinae</taxon>
        <taxon>Camponotus</taxon>
    </lineage>
</organism>
<dbReference type="OrthoDB" id="6500128at2759"/>
<dbReference type="GO" id="GO:0016020">
    <property type="term" value="C:membrane"/>
    <property type="evidence" value="ECO:0007669"/>
    <property type="project" value="InterPro"/>
</dbReference>
<dbReference type="SUPFAM" id="SSF52540">
    <property type="entry name" value="P-loop containing nucleoside triphosphate hydrolases"/>
    <property type="match status" value="1"/>
</dbReference>
<keyword evidence="5" id="KW-0067">ATP-binding</keyword>
<feature type="transmembrane region" description="Helical" evidence="8">
    <location>
        <begin position="745"/>
        <end position="765"/>
    </location>
</feature>
<sequence length="1061" mass="121570">MDAAKKFDNPNPRMSANAISKLFFWWIVGLFWYGKDHDLEMKNVYNTLPADMSELLGNKLEQYWKKEIHTAEKNGRKPKLLTAIRQTFMWSFLYYGGWILFMTSVLRVMQPYLLGLLIWHFDPRATSTQKEAYLYAFGVIIIGIIVMLINHHSYIGLLEIGMRVRIASSSLLYRKILRLSKSSTTTPGQIINLLSNDMARFDQLFTFLHYIWILPVQGAIIAFLIWQNVGIASLAGIFLITIQTIPLQGYISKWTSKLRLKSAVRTDERVRLMSEIISGVQVIKMYTWEKPFEELVNCMRKYEIDVLTLMSYLRGFTLATFVFTERTTLYFTIMAYVLFGYSISADKVFSMAQYFNILQLTMAIIYPLAVAAVAETAVSIKRIESSFLQAILGELKPSHGQIHINGKISYVSQEPWLFAGTIRNNILFGQPYDKDKYQTVVKVCALARDFEELPYGDKTLISDRGTVLSGGQRARINLARAVYRDADIYLFDDPLSAVDTNVSKHLFDDCINNYLKDKTRILVTHQLQYLKQCDYIIILNNGQIENEGTFKTLQEENANFLEILSRNEEINEERRESLKIDTNLTPEITQNANNDEVDEIEPEEIEELLAKGSLSKSLYWKYIRSGASIIMIVIFLFCMILGQIGSSGCDYWVGYWTNQEEMRIMATRDQQYSTANNFTISPFIPKSIRQIDNISETNNEFTQVSITTEHWEDQSNDTALPQNFISNNTAIIDKDAHYLDTNTALWIYGGFIIISVVMTTCRNLIFYKICMNASKNLHNFMFSCLLKAPMSFFNTNPSGRILNRFSKDIGTVDEILPRTMIEALQIFIVMIGIITQVLIINWWILFPTIIMSILYNEIRKFYISTAQTIKRLEGNAKSPVFSHVNSTLSGLMTIRSAGAQEMVRKQFDEHQDLHTSTYSLIIATGTMFGFALDVVTIGFITVVTFSFVAFDDGNTFAGNVGLAISQVLILCGMMQYGIRQTAETITQMTSVERIFQFTKLEQEGPFESNPTNKPSKFDHPYVLLQNEKSHFSAMVQETGKSMTEQLKQCARKAYEEQHKFV</sequence>
<keyword evidence="6 8" id="KW-1133">Transmembrane helix</keyword>
<feature type="domain" description="ABC transmembrane type-1" evidence="10">
    <location>
        <begin position="100"/>
        <end position="374"/>
    </location>
</feature>
<dbReference type="OMA" id="KDHDLEM"/>
<feature type="domain" description="ABC transmembrane type-1" evidence="10">
    <location>
        <begin position="728"/>
        <end position="990"/>
    </location>
</feature>
<dbReference type="CDD" id="cd03250">
    <property type="entry name" value="ABCC_MRP_domain1"/>
    <property type="match status" value="1"/>
</dbReference>
<name>E2AHJ1_CAMFO</name>
<feature type="transmembrane region" description="Helical" evidence="8">
    <location>
        <begin position="204"/>
        <end position="225"/>
    </location>
</feature>
<feature type="transmembrane region" description="Helical" evidence="8">
    <location>
        <begin position="92"/>
        <end position="113"/>
    </location>
</feature>
<evidence type="ECO:0000256" key="5">
    <source>
        <dbReference type="ARBA" id="ARBA00022840"/>
    </source>
</evidence>
<evidence type="ECO:0000256" key="3">
    <source>
        <dbReference type="ARBA" id="ARBA00022737"/>
    </source>
</evidence>
<dbReference type="InterPro" id="IPR017871">
    <property type="entry name" value="ABC_transporter-like_CS"/>
</dbReference>
<evidence type="ECO:0000256" key="4">
    <source>
        <dbReference type="ARBA" id="ARBA00022741"/>
    </source>
</evidence>
<evidence type="ECO:0000256" key="2">
    <source>
        <dbReference type="ARBA" id="ARBA00022692"/>
    </source>
</evidence>
<dbReference type="Pfam" id="PF00664">
    <property type="entry name" value="ABC_membrane"/>
    <property type="match status" value="2"/>
</dbReference>
<feature type="transmembrane region" description="Helical" evidence="8">
    <location>
        <begin position="328"/>
        <end position="345"/>
    </location>
</feature>
<feature type="transmembrane region" description="Helical" evidence="8">
    <location>
        <begin position="920"/>
        <end position="950"/>
    </location>
</feature>
<accession>E2AHJ1</accession>
<keyword evidence="2 8" id="KW-0812">Transmembrane</keyword>
<gene>
    <name evidence="11" type="ORF">EAG_03452</name>
</gene>
<evidence type="ECO:0000256" key="7">
    <source>
        <dbReference type="ARBA" id="ARBA00023136"/>
    </source>
</evidence>
<evidence type="ECO:0000313" key="12">
    <source>
        <dbReference type="Proteomes" id="UP000000311"/>
    </source>
</evidence>
<keyword evidence="3" id="KW-0677">Repeat</keyword>
<dbReference type="InterPro" id="IPR050173">
    <property type="entry name" value="ABC_transporter_C-like"/>
</dbReference>
<dbReference type="PANTHER" id="PTHR24223">
    <property type="entry name" value="ATP-BINDING CASSETTE SUB-FAMILY C"/>
    <property type="match status" value="1"/>
</dbReference>
<protein>
    <submittedName>
        <fullName evidence="11">Multidrug resistance-associated protein 4</fullName>
    </submittedName>
</protein>
<dbReference type="GO" id="GO:0140359">
    <property type="term" value="F:ABC-type transporter activity"/>
    <property type="evidence" value="ECO:0007669"/>
    <property type="project" value="InterPro"/>
</dbReference>
<evidence type="ECO:0000256" key="6">
    <source>
        <dbReference type="ARBA" id="ARBA00022989"/>
    </source>
</evidence>
<evidence type="ECO:0000259" key="9">
    <source>
        <dbReference type="PROSITE" id="PS50893"/>
    </source>
</evidence>
<feature type="transmembrane region" description="Helical" evidence="8">
    <location>
        <begin position="133"/>
        <end position="155"/>
    </location>
</feature>
<dbReference type="PROSITE" id="PS00211">
    <property type="entry name" value="ABC_TRANSPORTER_1"/>
    <property type="match status" value="1"/>
</dbReference>
<evidence type="ECO:0000313" key="11">
    <source>
        <dbReference type="EMBL" id="EFN67094.1"/>
    </source>
</evidence>
<feature type="transmembrane region" description="Helical" evidence="8">
    <location>
        <begin position="622"/>
        <end position="644"/>
    </location>
</feature>
<dbReference type="PANTHER" id="PTHR24223:SF415">
    <property type="entry name" value="FI20190P1"/>
    <property type="match status" value="1"/>
</dbReference>
<dbReference type="InterPro" id="IPR027417">
    <property type="entry name" value="P-loop_NTPase"/>
</dbReference>
<dbReference type="EMBL" id="GL439548">
    <property type="protein sequence ID" value="EFN67094.1"/>
    <property type="molecule type" value="Genomic_DNA"/>
</dbReference>
<dbReference type="InParanoid" id="E2AHJ1"/>
<dbReference type="SUPFAM" id="SSF90123">
    <property type="entry name" value="ABC transporter transmembrane region"/>
    <property type="match status" value="2"/>
</dbReference>
<dbReference type="FunFam" id="3.40.50.300:FF:000973">
    <property type="entry name" value="Multidrug resistance-associated protein 4"/>
    <property type="match status" value="1"/>
</dbReference>
<dbReference type="STRING" id="104421.E2AHJ1"/>
<feature type="transmembrane region" description="Helical" evidence="8">
    <location>
        <begin position="357"/>
        <end position="378"/>
    </location>
</feature>
<feature type="transmembrane region" description="Helical" evidence="8">
    <location>
        <begin position="826"/>
        <end position="855"/>
    </location>
</feature>